<keyword evidence="1" id="KW-0862">Zinc</keyword>
<feature type="domain" description="CCHC-type" evidence="3">
    <location>
        <begin position="16"/>
        <end position="31"/>
    </location>
</feature>
<evidence type="ECO:0000259" key="3">
    <source>
        <dbReference type="PROSITE" id="PS50158"/>
    </source>
</evidence>
<dbReference type="InterPro" id="IPR001878">
    <property type="entry name" value="Znf_CCHC"/>
</dbReference>
<keyword evidence="1" id="KW-0863">Zinc-finger</keyword>
<feature type="region of interest" description="Disordered" evidence="2">
    <location>
        <begin position="53"/>
        <end position="82"/>
    </location>
</feature>
<name>A0ABM5J3N5_DRORH</name>
<dbReference type="GeneID" id="123037365"/>
<sequence length="124" mass="13359">MISQEAETPDDVARACSRCAEVGHFVRECQNPPVLYCWDCGKRGTRTIDCCRQSGNSRGPRTQGAGGDPPSAPPPLDPPLRLTGGRIVFTVTVEGQLFSATIDTGARQPRPCTHKCAWTNNMSA</sequence>
<accession>A0ABM5J3N5</accession>
<dbReference type="RefSeq" id="XP_044313442.1">
    <property type="nucleotide sequence ID" value="XM_044457507.1"/>
</dbReference>
<protein>
    <recommendedName>
        <fullName evidence="3">CCHC-type domain-containing protein</fullName>
    </recommendedName>
</protein>
<dbReference type="Pfam" id="PF00098">
    <property type="entry name" value="zf-CCHC"/>
    <property type="match status" value="1"/>
</dbReference>
<dbReference type="InterPro" id="IPR036875">
    <property type="entry name" value="Znf_CCHC_sf"/>
</dbReference>
<dbReference type="EnsemblMetazoa" id="XM_044457507.1">
    <property type="protein sequence ID" value="XP_044313442.1"/>
    <property type="gene ID" value="LOC123037365"/>
</dbReference>
<proteinExistence type="predicted"/>
<evidence type="ECO:0000313" key="5">
    <source>
        <dbReference type="Proteomes" id="UP001652680"/>
    </source>
</evidence>
<organism evidence="4 5">
    <name type="scientific">Drosophila rhopaloa</name>
    <name type="common">Fruit fly</name>
    <dbReference type="NCBI Taxonomy" id="1041015"/>
    <lineage>
        <taxon>Eukaryota</taxon>
        <taxon>Metazoa</taxon>
        <taxon>Ecdysozoa</taxon>
        <taxon>Arthropoda</taxon>
        <taxon>Hexapoda</taxon>
        <taxon>Insecta</taxon>
        <taxon>Pterygota</taxon>
        <taxon>Neoptera</taxon>
        <taxon>Endopterygota</taxon>
        <taxon>Diptera</taxon>
        <taxon>Brachycera</taxon>
        <taxon>Muscomorpha</taxon>
        <taxon>Ephydroidea</taxon>
        <taxon>Drosophilidae</taxon>
        <taxon>Drosophila</taxon>
        <taxon>Sophophora</taxon>
    </lineage>
</organism>
<keyword evidence="1" id="KW-0479">Metal-binding</keyword>
<evidence type="ECO:0000256" key="2">
    <source>
        <dbReference type="SAM" id="MobiDB-lite"/>
    </source>
</evidence>
<keyword evidence="5" id="KW-1185">Reference proteome</keyword>
<reference evidence="4" key="2">
    <citation type="submission" date="2025-05" db="UniProtKB">
        <authorList>
            <consortium name="EnsemblMetazoa"/>
        </authorList>
    </citation>
    <scope>IDENTIFICATION</scope>
</reference>
<reference evidence="5" key="1">
    <citation type="journal article" date="2021" name="Elife">
        <title>Highly contiguous assemblies of 101 drosophilid genomes.</title>
        <authorList>
            <person name="Kim B.Y."/>
            <person name="Wang J.R."/>
            <person name="Miller D.E."/>
            <person name="Barmina O."/>
            <person name="Delaney E."/>
            <person name="Thompson A."/>
            <person name="Comeault A.A."/>
            <person name="Peede D."/>
            <person name="D'Agostino E.R."/>
            <person name="Pelaez J."/>
            <person name="Aguilar J.M."/>
            <person name="Haji D."/>
            <person name="Matsunaga T."/>
            <person name="Armstrong E.E."/>
            <person name="Zych M."/>
            <person name="Ogawa Y."/>
            <person name="Stamenkovic-Radak M."/>
            <person name="Jelic M."/>
            <person name="Veselinovic M.S."/>
            <person name="Tanaskovic M."/>
            <person name="Eric P."/>
            <person name="Gao J.J."/>
            <person name="Katoh T.K."/>
            <person name="Toda M.J."/>
            <person name="Watabe H."/>
            <person name="Watada M."/>
            <person name="Davis J.S."/>
            <person name="Moyle L.C."/>
            <person name="Manoli G."/>
            <person name="Bertolini E."/>
            <person name="Kostal V."/>
            <person name="Hawley R.S."/>
            <person name="Takahashi A."/>
            <person name="Jones C.D."/>
            <person name="Price D.K."/>
            <person name="Whiteman N."/>
            <person name="Kopp A."/>
            <person name="Matute D.R."/>
            <person name="Petrov D.A."/>
        </authorList>
    </citation>
    <scope>NUCLEOTIDE SEQUENCE [LARGE SCALE GENOMIC DNA]</scope>
</reference>
<evidence type="ECO:0000313" key="4">
    <source>
        <dbReference type="EnsemblMetazoa" id="XP_044313442.1"/>
    </source>
</evidence>
<evidence type="ECO:0000256" key="1">
    <source>
        <dbReference type="PROSITE-ProRule" id="PRU00047"/>
    </source>
</evidence>
<dbReference type="Proteomes" id="UP001652680">
    <property type="component" value="Unassembled WGS sequence"/>
</dbReference>
<dbReference type="SUPFAM" id="SSF57756">
    <property type="entry name" value="Retrovirus zinc finger-like domains"/>
    <property type="match status" value="1"/>
</dbReference>
<dbReference type="Gene3D" id="4.10.60.10">
    <property type="entry name" value="Zinc finger, CCHC-type"/>
    <property type="match status" value="1"/>
</dbReference>
<dbReference type="PROSITE" id="PS50158">
    <property type="entry name" value="ZF_CCHC"/>
    <property type="match status" value="1"/>
</dbReference>